<reference evidence="2" key="2">
    <citation type="submission" date="2020-09" db="EMBL/GenBank/DDBJ databases">
        <authorList>
            <person name="Sun Q."/>
            <person name="Zhou Y."/>
        </authorList>
    </citation>
    <scope>NUCLEOTIDE SEQUENCE</scope>
    <source>
        <strain evidence="2">CGMCC 4.7306</strain>
    </source>
</reference>
<dbReference type="Proteomes" id="UP000613840">
    <property type="component" value="Unassembled WGS sequence"/>
</dbReference>
<name>A0A917S674_9ACTN</name>
<feature type="signal peptide" evidence="1">
    <location>
        <begin position="1"/>
        <end position="20"/>
    </location>
</feature>
<keyword evidence="3" id="KW-1185">Reference proteome</keyword>
<keyword evidence="1" id="KW-0732">Signal</keyword>
<evidence type="ECO:0000313" key="3">
    <source>
        <dbReference type="Proteomes" id="UP000613840"/>
    </source>
</evidence>
<feature type="chain" id="PRO_5037410031" evidence="1">
    <location>
        <begin position="21"/>
        <end position="317"/>
    </location>
</feature>
<protein>
    <submittedName>
        <fullName evidence="2">Uncharacterized protein</fullName>
    </submittedName>
</protein>
<accession>A0A917S674</accession>
<gene>
    <name evidence="2" type="ORF">GCM10011575_13340</name>
</gene>
<evidence type="ECO:0000313" key="2">
    <source>
        <dbReference type="EMBL" id="GGL56250.1"/>
    </source>
</evidence>
<comment type="caution">
    <text evidence="2">The sequence shown here is derived from an EMBL/GenBank/DDBJ whole genome shotgun (WGS) entry which is preliminary data.</text>
</comment>
<proteinExistence type="predicted"/>
<sequence length="317" mass="31679">MGVTALATVLILVLGACSHASPTGDHKPAPGSDTGLKSALARISDTAANRNGVYYDDTAGLTKLTGDSPAEGFGPLLGFGASSLSSMGKPLRDDTGIDVAGESYAISAGQPPRALTVVAGGQDGRQVTSRLTKLGWKSAAGALTAPSVTATYGIQLAKVRPDGSDVIIGGTGADLDRAGDPDGATLADDALTSALAGCLGDVVTAYFVSGSTVTSSGMTELAAGIARPASASATPRAVVCTAWSSPGTASRYAAAARTDLKSGTSDASNRPYSSLLKNSGVTSVGGRQNVVRWQADTPGNASMIFTMVVQRDLPGLE</sequence>
<dbReference type="AlphaFoldDB" id="A0A917S674"/>
<reference evidence="2" key="1">
    <citation type="journal article" date="2014" name="Int. J. Syst. Evol. Microbiol.">
        <title>Complete genome sequence of Corynebacterium casei LMG S-19264T (=DSM 44701T), isolated from a smear-ripened cheese.</title>
        <authorList>
            <consortium name="US DOE Joint Genome Institute (JGI-PGF)"/>
            <person name="Walter F."/>
            <person name="Albersmeier A."/>
            <person name="Kalinowski J."/>
            <person name="Ruckert C."/>
        </authorList>
    </citation>
    <scope>NUCLEOTIDE SEQUENCE</scope>
    <source>
        <strain evidence="2">CGMCC 4.7306</strain>
    </source>
</reference>
<evidence type="ECO:0000256" key="1">
    <source>
        <dbReference type="SAM" id="SignalP"/>
    </source>
</evidence>
<organism evidence="2 3">
    <name type="scientific">Microlunatus endophyticus</name>
    <dbReference type="NCBI Taxonomy" id="1716077"/>
    <lineage>
        <taxon>Bacteria</taxon>
        <taxon>Bacillati</taxon>
        <taxon>Actinomycetota</taxon>
        <taxon>Actinomycetes</taxon>
        <taxon>Propionibacteriales</taxon>
        <taxon>Propionibacteriaceae</taxon>
        <taxon>Microlunatus</taxon>
    </lineage>
</organism>
<dbReference type="EMBL" id="BMMZ01000002">
    <property type="protein sequence ID" value="GGL56250.1"/>
    <property type="molecule type" value="Genomic_DNA"/>
</dbReference>